<dbReference type="GO" id="GO:0060090">
    <property type="term" value="F:molecular adaptor activity"/>
    <property type="evidence" value="ECO:0007669"/>
    <property type="project" value="InterPro"/>
</dbReference>
<dbReference type="EMBL" id="DTDP01000041">
    <property type="protein sequence ID" value="HGK53589.1"/>
    <property type="molecule type" value="Genomic_DNA"/>
</dbReference>
<feature type="domain" description="Roadblock/LAMTOR2" evidence="1">
    <location>
        <begin position="15"/>
        <end position="102"/>
    </location>
</feature>
<dbReference type="GO" id="GO:0032008">
    <property type="term" value="P:positive regulation of TOR signaling"/>
    <property type="evidence" value="ECO:0007669"/>
    <property type="project" value="InterPro"/>
</dbReference>
<dbReference type="PANTHER" id="PTHR13323">
    <property type="entry name" value="LATE ENDOSOMAL/LYSOSOMAL MP1 INTERACTING PROTEIN"/>
    <property type="match status" value="1"/>
</dbReference>
<dbReference type="GO" id="GO:0005085">
    <property type="term" value="F:guanyl-nucleotide exchange factor activity"/>
    <property type="evidence" value="ECO:0007669"/>
    <property type="project" value="InterPro"/>
</dbReference>
<accession>A0A7V3ZT03</accession>
<dbReference type="AlphaFoldDB" id="A0A7V3ZT03"/>
<dbReference type="Pfam" id="PF03259">
    <property type="entry name" value="Robl_LC7"/>
    <property type="match status" value="1"/>
</dbReference>
<proteinExistence type="predicted"/>
<dbReference type="InterPro" id="IPR037587">
    <property type="entry name" value="LAMTOR2-like"/>
</dbReference>
<dbReference type="Gene3D" id="3.30.450.30">
    <property type="entry name" value="Dynein light chain 2a, cytoplasmic"/>
    <property type="match status" value="1"/>
</dbReference>
<name>A0A7V3ZT03_UNCW3</name>
<sequence length="134" mass="15393">MWDTLILKEKEIEKIQNMIEEFTLRAGVYSAMLSTLSGQLIASSGFKDTFSLLAVSALCAGIFQSTKELARIVGERGFRVFYQEGKKWNIYYILLEGDFFLAAFFDDRTILGIVDTQAKRFFKKFNEVLKEIYG</sequence>
<evidence type="ECO:0000259" key="1">
    <source>
        <dbReference type="Pfam" id="PF03259"/>
    </source>
</evidence>
<dbReference type="SUPFAM" id="SSF103196">
    <property type="entry name" value="Roadblock/LC7 domain"/>
    <property type="match status" value="1"/>
</dbReference>
<protein>
    <submittedName>
        <fullName evidence="2">Roadblock/LC7 domain-containing protein</fullName>
    </submittedName>
</protein>
<reference evidence="2" key="1">
    <citation type="journal article" date="2020" name="mSystems">
        <title>Genome- and Community-Level Interaction Insights into Carbon Utilization and Element Cycling Functions of Hydrothermarchaeota in Hydrothermal Sediment.</title>
        <authorList>
            <person name="Zhou Z."/>
            <person name="Liu Y."/>
            <person name="Xu W."/>
            <person name="Pan J."/>
            <person name="Luo Z.H."/>
            <person name="Li M."/>
        </authorList>
    </citation>
    <scope>NUCLEOTIDE SEQUENCE [LARGE SCALE GENOMIC DNA]</scope>
    <source>
        <strain evidence="2">SpSt-695</strain>
    </source>
</reference>
<organism evidence="2">
    <name type="scientific">candidate division WOR-3 bacterium</name>
    <dbReference type="NCBI Taxonomy" id="2052148"/>
    <lineage>
        <taxon>Bacteria</taxon>
        <taxon>Bacteria division WOR-3</taxon>
    </lineage>
</organism>
<gene>
    <name evidence="2" type="ORF">ENU72_01025</name>
</gene>
<dbReference type="InterPro" id="IPR004942">
    <property type="entry name" value="Roadblock/LAMTOR2_dom"/>
</dbReference>
<comment type="caution">
    <text evidence="2">The sequence shown here is derived from an EMBL/GenBank/DDBJ whole genome shotgun (WGS) entry which is preliminary data.</text>
</comment>
<evidence type="ECO:0000313" key="2">
    <source>
        <dbReference type="EMBL" id="HGK53589.1"/>
    </source>
</evidence>